<organism evidence="3 4">
    <name type="scientific">Plasmodium ovale curtisi</name>
    <dbReference type="NCBI Taxonomy" id="864141"/>
    <lineage>
        <taxon>Eukaryota</taxon>
        <taxon>Sar</taxon>
        <taxon>Alveolata</taxon>
        <taxon>Apicomplexa</taxon>
        <taxon>Aconoidasida</taxon>
        <taxon>Haemosporida</taxon>
        <taxon>Plasmodiidae</taxon>
        <taxon>Plasmodium</taxon>
        <taxon>Plasmodium (Plasmodium)</taxon>
    </lineage>
</organism>
<feature type="coiled-coil region" evidence="1">
    <location>
        <begin position="393"/>
        <end position="458"/>
    </location>
</feature>
<feature type="coiled-coil region" evidence="1">
    <location>
        <begin position="73"/>
        <end position="114"/>
    </location>
</feature>
<accession>A0A1A8VRX7</accession>
<protein>
    <submittedName>
        <fullName evidence="3">Uncharacterized protein</fullName>
    </submittedName>
</protein>
<proteinExistence type="predicted"/>
<name>A0A1A8VRX7_PLAOA</name>
<dbReference type="AlphaFoldDB" id="A0A1A8VRX7"/>
<keyword evidence="1" id="KW-0175">Coiled coil</keyword>
<evidence type="ECO:0000256" key="1">
    <source>
        <dbReference type="SAM" id="Coils"/>
    </source>
</evidence>
<evidence type="ECO:0000313" key="3">
    <source>
        <dbReference type="EMBL" id="SBS82430.1"/>
    </source>
</evidence>
<feature type="region of interest" description="Disordered" evidence="2">
    <location>
        <begin position="232"/>
        <end position="272"/>
    </location>
</feature>
<evidence type="ECO:0000313" key="4">
    <source>
        <dbReference type="Proteomes" id="UP000078546"/>
    </source>
</evidence>
<dbReference type="Proteomes" id="UP000078546">
    <property type="component" value="Unassembled WGS sequence"/>
</dbReference>
<feature type="region of interest" description="Disordered" evidence="2">
    <location>
        <begin position="176"/>
        <end position="195"/>
    </location>
</feature>
<feature type="compositionally biased region" description="Polar residues" evidence="2">
    <location>
        <begin position="232"/>
        <end position="243"/>
    </location>
</feature>
<sequence length="647" mass="75530">MQNKSQLLRKKKRREEHLQKETYESEINISYSFYLLGSSYKLASIIALFQVTEEGREKKNCKRKNMDTMIYLLDDKKIILRNLISKNEDVKRENENIELENKAFLRLIENYEKKKKHLNLLAYVHYVCTSLYRKEQSLNFNLLHKDFLSSLKDDLDDSIVNYKEDFTNILIKNGEVPRGDEEDTSSDVKKKVGNMTSPKSGIYDVNVEEMITAGGGGTSGDNELPCEKSSWQVASQRGVNSENGEAYERGDPMPPGSSKEGKPQTGEPHTTDIGKEKNICLLWDGEEAEEKFYELQSFQQHAKVHSKLTKRRCLSAYLLSPYRRYTPLILFIFYLPACHCSPYTETCLNLMEKQHLILREIEKIKSEIKKVTVHFENTKIIIGSLISQSKIFLFELEGEIKKYKQMKEKIKKDNFLVKKSICIQEFYNGIIKTQKLKMEEAEKTKKTLLNLYKKKLSNINYIVSINENINHVDFLYLHVLIYNKTLNYDRLMREHEQSYAYLRKLLNQMSTTYSQISQKEKKEKEIFATMEKNCIALRDIDSLIVDTTNKINSSDTVANKWANRLKPSTVISQYEHMDSMRSCTVLECIQMNRTIHLLPQHLLPHHLLSHNLPLTINCSSSLQCDVKKKIKSYERKIDMMENVKSRN</sequence>
<evidence type="ECO:0000256" key="2">
    <source>
        <dbReference type="SAM" id="MobiDB-lite"/>
    </source>
</evidence>
<dbReference type="EMBL" id="FLQV01000133">
    <property type="protein sequence ID" value="SBS82430.1"/>
    <property type="molecule type" value="Genomic_DNA"/>
</dbReference>
<reference evidence="4" key="1">
    <citation type="submission" date="2016-05" db="EMBL/GenBank/DDBJ databases">
        <authorList>
            <person name="Naeem Raeece"/>
        </authorList>
    </citation>
    <scope>NUCLEOTIDE SEQUENCE [LARGE SCALE GENOMIC DNA]</scope>
</reference>
<gene>
    <name evidence="3" type="ORF">POVCU1_007510</name>
</gene>